<proteinExistence type="predicted"/>
<dbReference type="Proteomes" id="UP000008693">
    <property type="component" value="Chromosome"/>
</dbReference>
<dbReference type="STRING" id="401473.BDP_1238"/>
<accession>D2QAM7</accession>
<dbReference type="GeneID" id="31606438"/>
<protein>
    <submittedName>
        <fullName evidence="1">Uncharacterized protein</fullName>
    </submittedName>
</protein>
<keyword evidence="2" id="KW-1185">Reference proteome</keyword>
<dbReference type="EMBL" id="CP001750">
    <property type="protein sequence ID" value="ADB09863.1"/>
    <property type="molecule type" value="Genomic_DNA"/>
</dbReference>
<dbReference type="KEGG" id="bde:BDP_1238"/>
<sequence>MQYSYGYVEFRRWSRVAFKWDDAEHVGFICTVNHHDFFGNELSYDIETIEGNGVKMLNKNLTPDTVYAVPEGKRLIDALKEQSQREHGLRDVERMRCVELVIAESGDDDSLQRMLDAYKPGCEDMASASCFLRLRYRFTEALQRLDYAGMAEALADIRPWCYGTQSDDFENGASPMPLFDMVADLLSETLKVGAWPFGRRQFAASCVTPDGESGFRNEAPLPNVTHHCHIAEIEGRERRDAFREAAGILRSRFLTLESLNDANEKEQPEL</sequence>
<dbReference type="HOGENOM" id="CLU_1029217_0_0_11"/>
<organism evidence="1 2">
    <name type="scientific">Bifidobacterium dentium (strain ATCC 27534 / DSM 20436 / JCM 1195 / Bd1)</name>
    <dbReference type="NCBI Taxonomy" id="401473"/>
    <lineage>
        <taxon>Bacteria</taxon>
        <taxon>Bacillati</taxon>
        <taxon>Actinomycetota</taxon>
        <taxon>Actinomycetes</taxon>
        <taxon>Bifidobacteriales</taxon>
        <taxon>Bifidobacteriaceae</taxon>
        <taxon>Bifidobacterium</taxon>
    </lineage>
</organism>
<evidence type="ECO:0000313" key="2">
    <source>
        <dbReference type="Proteomes" id="UP000008693"/>
    </source>
</evidence>
<dbReference type="AlphaFoldDB" id="D2QAM7"/>
<reference evidence="1 2" key="1">
    <citation type="journal article" date="2009" name="PLoS Genet.">
        <title>The Bifidobacterium dentium Bd1 genome sequence reflects its genetic adaptation to the human oral cavity.</title>
        <authorList>
            <person name="Ventura M."/>
            <person name="Turroni F."/>
            <person name="Zomer A."/>
            <person name="Foroni E."/>
            <person name="Giubellini V."/>
            <person name="Bottacini F."/>
            <person name="Canchaya C."/>
            <person name="Claesson M.J."/>
            <person name="He F."/>
            <person name="Mantzourani M."/>
            <person name="Mulas L."/>
            <person name="Ferrarini A."/>
            <person name="Gao B."/>
            <person name="Delledonne M."/>
            <person name="Henrissat B."/>
            <person name="Coutinho P."/>
            <person name="Oggioni M."/>
            <person name="Gupta R.S."/>
            <person name="Zhang Z."/>
            <person name="Beighton D."/>
            <person name="Fitzgerald G.F."/>
            <person name="O'Toole P.W."/>
            <person name="van Sinderen D."/>
        </authorList>
    </citation>
    <scope>NUCLEOTIDE SEQUENCE [LARGE SCALE GENOMIC DNA]</scope>
    <source>
        <strain evidence="2">ATCC 27534 / DSM 20436 / JCM 1195 / Bd1</strain>
    </source>
</reference>
<dbReference type="RefSeq" id="WP_012902193.1">
    <property type="nucleotide sequence ID" value="NC_013714.1"/>
</dbReference>
<evidence type="ECO:0000313" key="1">
    <source>
        <dbReference type="EMBL" id="ADB09863.1"/>
    </source>
</evidence>
<name>D2QAM7_BIFDB</name>
<gene>
    <name evidence="1" type="ordered locus">BDP_1238</name>
</gene>